<protein>
    <recommendedName>
        <fullName evidence="2">DUF4283 domain-containing protein</fullName>
    </recommendedName>
</protein>
<sequence>MPPLGSVVEIAPVLPVAISAEIPTAQELPTNLVSEEIIPVVFGAALPWASRFKSSLRNLKRETTPTFLDDGTPIVSAPILWKGHLLAHWLGKPPPILKVINDLNPIWGTHGRISVRHLSPTTSLIFIPSETTRAWVLDVGFWQEGNCAFSVSEWSEEAMLAPLKPVSIPIWIILKNVPPQLYSLKGLGVIASGVGEPLHTEKSRLPPMNLGNVKLKVEILLAKKVPSSVVVRDKFGNTLRIEVEYPRLPPTCENCGEFGHQILRCPIVIQPTAPSELPPSATHNALTVPEIVQLEAEASKVHTSASSSSSPKKKSRAKSLPSRKEVLAASASTSSEWTLVVNRPNIVPIKPAKAPSELSLSSSKLAEDDENVMIGQTVLRNKFLVAKSVIPPPESVWKSPSARKKARRKQRQFLLAGTEKLSKDKDKSLPSSSGSGPRGRSPPRQGPLFKA</sequence>
<organism evidence="3 4">
    <name type="scientific">Arabis alpina</name>
    <name type="common">Alpine rock-cress</name>
    <dbReference type="NCBI Taxonomy" id="50452"/>
    <lineage>
        <taxon>Eukaryota</taxon>
        <taxon>Viridiplantae</taxon>
        <taxon>Streptophyta</taxon>
        <taxon>Embryophyta</taxon>
        <taxon>Tracheophyta</taxon>
        <taxon>Spermatophyta</taxon>
        <taxon>Magnoliopsida</taxon>
        <taxon>eudicotyledons</taxon>
        <taxon>Gunneridae</taxon>
        <taxon>Pentapetalae</taxon>
        <taxon>rosids</taxon>
        <taxon>malvids</taxon>
        <taxon>Brassicales</taxon>
        <taxon>Brassicaceae</taxon>
        <taxon>Arabideae</taxon>
        <taxon>Arabis</taxon>
    </lineage>
</organism>
<dbReference type="OrthoDB" id="1112099at2759"/>
<gene>
    <name evidence="3" type="ordered locus">AALP_Aa4g188300</name>
</gene>
<dbReference type="InterPro" id="IPR025558">
    <property type="entry name" value="DUF4283"/>
</dbReference>
<evidence type="ECO:0000259" key="2">
    <source>
        <dbReference type="Pfam" id="PF14111"/>
    </source>
</evidence>
<dbReference type="AlphaFoldDB" id="A0A087H454"/>
<dbReference type="Gramene" id="KFK36906">
    <property type="protein sequence ID" value="KFK36906"/>
    <property type="gene ID" value="AALP_AA4G188300"/>
</dbReference>
<dbReference type="EMBL" id="CM002872">
    <property type="protein sequence ID" value="KFK36906.1"/>
    <property type="molecule type" value="Genomic_DNA"/>
</dbReference>
<dbReference type="Pfam" id="PF14111">
    <property type="entry name" value="DUF4283"/>
    <property type="match status" value="1"/>
</dbReference>
<feature type="region of interest" description="Disordered" evidence="1">
    <location>
        <begin position="394"/>
        <end position="451"/>
    </location>
</feature>
<dbReference type="PANTHER" id="PTHR31286:SF181">
    <property type="entry name" value="ZINC KNUCKLE (CCHC-TYPE) FAMILY PROTEIN"/>
    <property type="match status" value="1"/>
</dbReference>
<accession>A0A087H454</accession>
<dbReference type="OMA" id="PKQAGAN"/>
<feature type="region of interest" description="Disordered" evidence="1">
    <location>
        <begin position="299"/>
        <end position="323"/>
    </location>
</feature>
<reference evidence="4" key="1">
    <citation type="journal article" date="2015" name="Nat. Plants">
        <title>Genome expansion of Arabis alpina linked with retrotransposition and reduced symmetric DNA methylation.</title>
        <authorList>
            <person name="Willing E.M."/>
            <person name="Rawat V."/>
            <person name="Mandakova T."/>
            <person name="Maumus F."/>
            <person name="James G.V."/>
            <person name="Nordstroem K.J."/>
            <person name="Becker C."/>
            <person name="Warthmann N."/>
            <person name="Chica C."/>
            <person name="Szarzynska B."/>
            <person name="Zytnicki M."/>
            <person name="Albani M.C."/>
            <person name="Kiefer C."/>
            <person name="Bergonzi S."/>
            <person name="Castaings L."/>
            <person name="Mateos J.L."/>
            <person name="Berns M.C."/>
            <person name="Bujdoso N."/>
            <person name="Piofczyk T."/>
            <person name="de Lorenzo L."/>
            <person name="Barrero-Sicilia C."/>
            <person name="Mateos I."/>
            <person name="Piednoel M."/>
            <person name="Hagmann J."/>
            <person name="Chen-Min-Tao R."/>
            <person name="Iglesias-Fernandez R."/>
            <person name="Schuster S.C."/>
            <person name="Alonso-Blanco C."/>
            <person name="Roudier F."/>
            <person name="Carbonero P."/>
            <person name="Paz-Ares J."/>
            <person name="Davis S.J."/>
            <person name="Pecinka A."/>
            <person name="Quesneville H."/>
            <person name="Colot V."/>
            <person name="Lysak M.A."/>
            <person name="Weigel D."/>
            <person name="Coupland G."/>
            <person name="Schneeberger K."/>
        </authorList>
    </citation>
    <scope>NUCLEOTIDE SEQUENCE [LARGE SCALE GENOMIC DNA]</scope>
    <source>
        <strain evidence="4">cv. Pajares</strain>
    </source>
</reference>
<feature type="compositionally biased region" description="Basic residues" evidence="1">
    <location>
        <begin position="401"/>
        <end position="411"/>
    </location>
</feature>
<dbReference type="PANTHER" id="PTHR31286">
    <property type="entry name" value="GLYCINE-RICH CELL WALL STRUCTURAL PROTEIN 1.8-LIKE"/>
    <property type="match status" value="1"/>
</dbReference>
<dbReference type="InterPro" id="IPR040256">
    <property type="entry name" value="At4g02000-like"/>
</dbReference>
<dbReference type="eggNOG" id="KOG1075">
    <property type="taxonomic scope" value="Eukaryota"/>
</dbReference>
<proteinExistence type="predicted"/>
<name>A0A087H454_ARAAL</name>
<keyword evidence="4" id="KW-1185">Reference proteome</keyword>
<evidence type="ECO:0000256" key="1">
    <source>
        <dbReference type="SAM" id="MobiDB-lite"/>
    </source>
</evidence>
<dbReference type="Proteomes" id="UP000029120">
    <property type="component" value="Chromosome 4"/>
</dbReference>
<evidence type="ECO:0000313" key="3">
    <source>
        <dbReference type="EMBL" id="KFK36906.1"/>
    </source>
</evidence>
<feature type="compositionally biased region" description="Low complexity" evidence="1">
    <location>
        <begin position="429"/>
        <end position="443"/>
    </location>
</feature>
<feature type="domain" description="DUF4283" evidence="2">
    <location>
        <begin position="81"/>
        <end position="158"/>
    </location>
</feature>
<evidence type="ECO:0000313" key="4">
    <source>
        <dbReference type="Proteomes" id="UP000029120"/>
    </source>
</evidence>